<gene>
    <name evidence="2" type="ORF">chiPu_0024329</name>
</gene>
<sequence>QHRKFENVEILTEGISDIIDDLRWFWVSKDKLVMKQEGVTRVNCLDSLDRTNLVQAAIARKVLEQQ</sequence>
<dbReference type="EMBL" id="BEZZ01037171">
    <property type="protein sequence ID" value="GCC40348.1"/>
    <property type="molecule type" value="Genomic_DNA"/>
</dbReference>
<dbReference type="OrthoDB" id="405996at2759"/>
<feature type="non-terminal residue" evidence="2">
    <location>
        <position position="66"/>
    </location>
</feature>
<dbReference type="Proteomes" id="UP000287033">
    <property type="component" value="Unassembled WGS sequence"/>
</dbReference>
<dbReference type="GO" id="GO:2001135">
    <property type="term" value="P:regulation of endocytic recycling"/>
    <property type="evidence" value="ECO:0007669"/>
    <property type="project" value="TreeGrafter"/>
</dbReference>
<dbReference type="STRING" id="137246.A0A401TCG7"/>
<dbReference type="PANTHER" id="PTHR45662">
    <property type="entry name" value="PHOSPHATIDYLINOSITIDE PHOSPHATASE SAC1"/>
    <property type="match status" value="1"/>
</dbReference>
<dbReference type="PANTHER" id="PTHR45662:SF8">
    <property type="entry name" value="PHOSPHATIDYLINOSITIDE PHOSPHATASE SAC2"/>
    <property type="match status" value="1"/>
</dbReference>
<dbReference type="InterPro" id="IPR002013">
    <property type="entry name" value="SAC_dom"/>
</dbReference>
<dbReference type="GO" id="GO:0046856">
    <property type="term" value="P:phosphatidylinositol dephosphorylation"/>
    <property type="evidence" value="ECO:0007669"/>
    <property type="project" value="TreeGrafter"/>
</dbReference>
<feature type="non-terminal residue" evidence="2">
    <location>
        <position position="1"/>
    </location>
</feature>
<protein>
    <recommendedName>
        <fullName evidence="1">SAC domain-containing protein</fullName>
    </recommendedName>
</protein>
<dbReference type="GO" id="GO:0043812">
    <property type="term" value="F:phosphatidylinositol-4-phosphate phosphatase activity"/>
    <property type="evidence" value="ECO:0007669"/>
    <property type="project" value="TreeGrafter"/>
</dbReference>
<dbReference type="GO" id="GO:0045334">
    <property type="term" value="C:clathrin-coated endocytic vesicle"/>
    <property type="evidence" value="ECO:0007669"/>
    <property type="project" value="TreeGrafter"/>
</dbReference>
<feature type="domain" description="SAC" evidence="1">
    <location>
        <begin position="1"/>
        <end position="66"/>
    </location>
</feature>
<evidence type="ECO:0000259" key="1">
    <source>
        <dbReference type="PROSITE" id="PS50275"/>
    </source>
</evidence>
<evidence type="ECO:0000313" key="2">
    <source>
        <dbReference type="EMBL" id="GCC40348.1"/>
    </source>
</evidence>
<comment type="caution">
    <text evidence="2">The sequence shown here is derived from an EMBL/GenBank/DDBJ whole genome shotgun (WGS) entry which is preliminary data.</text>
</comment>
<reference evidence="2 3" key="1">
    <citation type="journal article" date="2018" name="Nat. Ecol. Evol.">
        <title>Shark genomes provide insights into elasmobranch evolution and the origin of vertebrates.</title>
        <authorList>
            <person name="Hara Y"/>
            <person name="Yamaguchi K"/>
            <person name="Onimaru K"/>
            <person name="Kadota M"/>
            <person name="Koyanagi M"/>
            <person name="Keeley SD"/>
            <person name="Tatsumi K"/>
            <person name="Tanaka K"/>
            <person name="Motone F"/>
            <person name="Kageyama Y"/>
            <person name="Nozu R"/>
            <person name="Adachi N"/>
            <person name="Nishimura O"/>
            <person name="Nakagawa R"/>
            <person name="Tanegashima C"/>
            <person name="Kiyatake I"/>
            <person name="Matsumoto R"/>
            <person name="Murakumo K"/>
            <person name="Nishida K"/>
            <person name="Terakita A"/>
            <person name="Kuratani S"/>
            <person name="Sato K"/>
            <person name="Hyodo S Kuraku.S."/>
        </authorList>
    </citation>
    <scope>NUCLEOTIDE SEQUENCE [LARGE SCALE GENOMIC DNA]</scope>
</reference>
<dbReference type="PROSITE" id="PS50275">
    <property type="entry name" value="SAC"/>
    <property type="match status" value="1"/>
</dbReference>
<organism evidence="2 3">
    <name type="scientific">Chiloscyllium punctatum</name>
    <name type="common">Brownbanded bambooshark</name>
    <name type="synonym">Hemiscyllium punctatum</name>
    <dbReference type="NCBI Taxonomy" id="137246"/>
    <lineage>
        <taxon>Eukaryota</taxon>
        <taxon>Metazoa</taxon>
        <taxon>Chordata</taxon>
        <taxon>Craniata</taxon>
        <taxon>Vertebrata</taxon>
        <taxon>Chondrichthyes</taxon>
        <taxon>Elasmobranchii</taxon>
        <taxon>Galeomorphii</taxon>
        <taxon>Galeoidea</taxon>
        <taxon>Orectolobiformes</taxon>
        <taxon>Hemiscylliidae</taxon>
        <taxon>Chiloscyllium</taxon>
    </lineage>
</organism>
<dbReference type="AlphaFoldDB" id="A0A401TCG7"/>
<dbReference type="GO" id="GO:0005769">
    <property type="term" value="C:early endosome"/>
    <property type="evidence" value="ECO:0007669"/>
    <property type="project" value="TreeGrafter"/>
</dbReference>
<accession>A0A401TCG7</accession>
<keyword evidence="3" id="KW-1185">Reference proteome</keyword>
<name>A0A401TCG7_CHIPU</name>
<proteinExistence type="predicted"/>
<evidence type="ECO:0000313" key="3">
    <source>
        <dbReference type="Proteomes" id="UP000287033"/>
    </source>
</evidence>